<dbReference type="Gene3D" id="1.25.40.20">
    <property type="entry name" value="Ankyrin repeat-containing domain"/>
    <property type="match status" value="1"/>
</dbReference>
<proteinExistence type="predicted"/>
<evidence type="ECO:0000313" key="5">
    <source>
        <dbReference type="EMBL" id="MFC3936152.1"/>
    </source>
</evidence>
<evidence type="ECO:0000256" key="2">
    <source>
        <dbReference type="ARBA" id="ARBA00023043"/>
    </source>
</evidence>
<keyword evidence="6" id="KW-1185">Reference proteome</keyword>
<keyword evidence="1" id="KW-0677">Repeat</keyword>
<dbReference type="PANTHER" id="PTHR24171">
    <property type="entry name" value="ANKYRIN REPEAT DOMAIN-CONTAINING PROTEIN 39-RELATED"/>
    <property type="match status" value="1"/>
</dbReference>
<dbReference type="Proteomes" id="UP001595693">
    <property type="component" value="Unassembled WGS sequence"/>
</dbReference>
<evidence type="ECO:0000313" key="6">
    <source>
        <dbReference type="Proteomes" id="UP001595693"/>
    </source>
</evidence>
<feature type="signal peptide" evidence="4">
    <location>
        <begin position="1"/>
        <end position="22"/>
    </location>
</feature>
<gene>
    <name evidence="5" type="ORF">ACFOW3_16180</name>
</gene>
<dbReference type="EMBL" id="JBHSAJ010000048">
    <property type="protein sequence ID" value="MFC3936152.1"/>
    <property type="molecule type" value="Genomic_DNA"/>
</dbReference>
<dbReference type="Pfam" id="PF12796">
    <property type="entry name" value="Ank_2"/>
    <property type="match status" value="1"/>
</dbReference>
<protein>
    <submittedName>
        <fullName evidence="5">Ankyrin repeat domain-containing protein</fullName>
    </submittedName>
</protein>
<dbReference type="PROSITE" id="PS51257">
    <property type="entry name" value="PROKAR_LIPOPROTEIN"/>
    <property type="match status" value="1"/>
</dbReference>
<accession>A0ABV8DCZ2</accession>
<dbReference type="PROSITE" id="PS50088">
    <property type="entry name" value="ANK_REPEAT"/>
    <property type="match status" value="2"/>
</dbReference>
<dbReference type="InterPro" id="IPR036770">
    <property type="entry name" value="Ankyrin_rpt-contain_sf"/>
</dbReference>
<dbReference type="InterPro" id="IPR002110">
    <property type="entry name" value="Ankyrin_rpt"/>
</dbReference>
<comment type="caution">
    <text evidence="5">The sequence shown here is derived from an EMBL/GenBank/DDBJ whole genome shotgun (WGS) entry which is preliminary data.</text>
</comment>
<dbReference type="SUPFAM" id="SSF48403">
    <property type="entry name" value="Ankyrin repeat"/>
    <property type="match status" value="1"/>
</dbReference>
<evidence type="ECO:0000256" key="3">
    <source>
        <dbReference type="PROSITE-ProRule" id="PRU00023"/>
    </source>
</evidence>
<evidence type="ECO:0000256" key="1">
    <source>
        <dbReference type="ARBA" id="ARBA00022737"/>
    </source>
</evidence>
<name>A0ABV8DCZ2_9BURK</name>
<evidence type="ECO:0000256" key="4">
    <source>
        <dbReference type="SAM" id="SignalP"/>
    </source>
</evidence>
<keyword evidence="2 3" id="KW-0040">ANK repeat</keyword>
<sequence>MKHWNLVFTLAAALACATTAQAQVPPTAAETAAYQGLHAAAAWGDMPTLNKLIAAKGDLNARDAYGRTPLHVATYARQAEAIRALAKAGAGLDLLENDRYDAVTIAAVADDEATLRVLLQLGASAKQVTSRYEGTALIAAAHLGHDGVVRQLIAAGAPLDHVNNLHWTALIESIVLGNGGPRHQATLQALLRAGASQTLTDRQGNTPLQLARQRGFSEMVRMLETAGAR</sequence>
<organism evidence="5 6">
    <name type="scientific">Acidovorax facilis</name>
    <dbReference type="NCBI Taxonomy" id="12917"/>
    <lineage>
        <taxon>Bacteria</taxon>
        <taxon>Pseudomonadati</taxon>
        <taxon>Pseudomonadota</taxon>
        <taxon>Betaproteobacteria</taxon>
        <taxon>Burkholderiales</taxon>
        <taxon>Comamonadaceae</taxon>
        <taxon>Acidovorax</taxon>
    </lineage>
</organism>
<dbReference type="PROSITE" id="PS50297">
    <property type="entry name" value="ANK_REP_REGION"/>
    <property type="match status" value="2"/>
</dbReference>
<dbReference type="SMART" id="SM00248">
    <property type="entry name" value="ANK"/>
    <property type="match status" value="6"/>
</dbReference>
<feature type="chain" id="PRO_5047106527" evidence="4">
    <location>
        <begin position="23"/>
        <end position="229"/>
    </location>
</feature>
<feature type="repeat" description="ANK" evidence="3">
    <location>
        <begin position="203"/>
        <end position="229"/>
    </location>
</feature>
<feature type="repeat" description="ANK" evidence="3">
    <location>
        <begin position="65"/>
        <end position="97"/>
    </location>
</feature>
<dbReference type="RefSeq" id="WP_055396368.1">
    <property type="nucleotide sequence ID" value="NZ_JAMXAX010000054.1"/>
</dbReference>
<dbReference type="Pfam" id="PF00023">
    <property type="entry name" value="Ank"/>
    <property type="match status" value="1"/>
</dbReference>
<keyword evidence="4" id="KW-0732">Signal</keyword>
<reference evidence="6" key="1">
    <citation type="journal article" date="2019" name="Int. J. Syst. Evol. Microbiol.">
        <title>The Global Catalogue of Microorganisms (GCM) 10K type strain sequencing project: providing services to taxonomists for standard genome sequencing and annotation.</title>
        <authorList>
            <consortium name="The Broad Institute Genomics Platform"/>
            <consortium name="The Broad Institute Genome Sequencing Center for Infectious Disease"/>
            <person name="Wu L."/>
            <person name="Ma J."/>
        </authorList>
    </citation>
    <scope>NUCLEOTIDE SEQUENCE [LARGE SCALE GENOMIC DNA]</scope>
    <source>
        <strain evidence="6">CCUG 2113</strain>
    </source>
</reference>